<gene>
    <name evidence="1" type="ORF">F5148DRAFT_981463</name>
</gene>
<dbReference type="Proteomes" id="UP001207468">
    <property type="component" value="Unassembled WGS sequence"/>
</dbReference>
<keyword evidence="2" id="KW-1185">Reference proteome</keyword>
<reference evidence="1" key="1">
    <citation type="submission" date="2021-03" db="EMBL/GenBank/DDBJ databases">
        <title>Evolutionary priming and transition to the ectomycorrhizal habit in an iconic lineage of mushroom-forming fungi: is preadaptation a requirement?</title>
        <authorList>
            <consortium name="DOE Joint Genome Institute"/>
            <person name="Looney B.P."/>
            <person name="Miyauchi S."/>
            <person name="Morin E."/>
            <person name="Drula E."/>
            <person name="Courty P.E."/>
            <person name="Chicoki N."/>
            <person name="Fauchery L."/>
            <person name="Kohler A."/>
            <person name="Kuo A."/>
            <person name="LaButti K."/>
            <person name="Pangilinan J."/>
            <person name="Lipzen A."/>
            <person name="Riley R."/>
            <person name="Andreopoulos W."/>
            <person name="He G."/>
            <person name="Johnson J."/>
            <person name="Barry K.W."/>
            <person name="Grigoriev I.V."/>
            <person name="Nagy L."/>
            <person name="Hibbett D."/>
            <person name="Henrissat B."/>
            <person name="Matheny P.B."/>
            <person name="Labbe J."/>
            <person name="Martin A.F."/>
        </authorList>
    </citation>
    <scope>NUCLEOTIDE SEQUENCE</scope>
    <source>
        <strain evidence="1">BPL698</strain>
    </source>
</reference>
<comment type="caution">
    <text evidence="1">The sequence shown here is derived from an EMBL/GenBank/DDBJ whole genome shotgun (WGS) entry which is preliminary data.</text>
</comment>
<proteinExistence type="predicted"/>
<evidence type="ECO:0000313" key="2">
    <source>
        <dbReference type="Proteomes" id="UP001207468"/>
    </source>
</evidence>
<evidence type="ECO:0000313" key="1">
    <source>
        <dbReference type="EMBL" id="KAI9507395.1"/>
    </source>
</evidence>
<protein>
    <submittedName>
        <fullName evidence="1">Uncharacterized protein</fullName>
    </submittedName>
</protein>
<name>A0ACC0U6Q7_9AGAM</name>
<feature type="non-terminal residue" evidence="1">
    <location>
        <position position="1"/>
    </location>
</feature>
<dbReference type="EMBL" id="JAGFNK010000126">
    <property type="protein sequence ID" value="KAI9507395.1"/>
    <property type="molecule type" value="Genomic_DNA"/>
</dbReference>
<sequence length="107" mass="11796">PRPNTRVLRDIKARQGVADERNLANARNVLRRARPVPPSPRRRSSSQLNSFGRYTRSDDDGEKPAARPLAVGAVSSASFFGLCRCQFRLRALAGELPGVQSARLRGQ</sequence>
<accession>A0ACC0U6Q7</accession>
<organism evidence="1 2">
    <name type="scientific">Russula earlei</name>
    <dbReference type="NCBI Taxonomy" id="71964"/>
    <lineage>
        <taxon>Eukaryota</taxon>
        <taxon>Fungi</taxon>
        <taxon>Dikarya</taxon>
        <taxon>Basidiomycota</taxon>
        <taxon>Agaricomycotina</taxon>
        <taxon>Agaricomycetes</taxon>
        <taxon>Russulales</taxon>
        <taxon>Russulaceae</taxon>
        <taxon>Russula</taxon>
    </lineage>
</organism>